<evidence type="ECO:0008006" key="3">
    <source>
        <dbReference type="Google" id="ProtNLM"/>
    </source>
</evidence>
<reference evidence="2" key="1">
    <citation type="submission" date="2016-10" db="EMBL/GenBank/DDBJ databases">
        <authorList>
            <person name="Varghese N."/>
            <person name="Submissions S."/>
        </authorList>
    </citation>
    <scope>NUCLEOTIDE SEQUENCE [LARGE SCALE GENOMIC DNA]</scope>
    <source>
        <strain evidence="2">P18</strain>
    </source>
</reference>
<organism evidence="1 2">
    <name type="scientific">Butyrivibrio proteoclasticus</name>
    <dbReference type="NCBI Taxonomy" id="43305"/>
    <lineage>
        <taxon>Bacteria</taxon>
        <taxon>Bacillati</taxon>
        <taxon>Bacillota</taxon>
        <taxon>Clostridia</taxon>
        <taxon>Lachnospirales</taxon>
        <taxon>Lachnospiraceae</taxon>
        <taxon>Butyrivibrio</taxon>
    </lineage>
</organism>
<dbReference type="Proteomes" id="UP000182624">
    <property type="component" value="Unassembled WGS sequence"/>
</dbReference>
<name>A0A1I5YPT5_9FIRM</name>
<protein>
    <recommendedName>
        <fullName evidence="3">LysR substrate binding domain-containing protein</fullName>
    </recommendedName>
</protein>
<keyword evidence="2" id="KW-1185">Reference proteome</keyword>
<proteinExistence type="predicted"/>
<dbReference type="SUPFAM" id="SSF53850">
    <property type="entry name" value="Periplasmic binding protein-like II"/>
    <property type="match status" value="1"/>
</dbReference>
<evidence type="ECO:0000313" key="2">
    <source>
        <dbReference type="Proteomes" id="UP000182624"/>
    </source>
</evidence>
<dbReference type="EMBL" id="FOXO01000052">
    <property type="protein sequence ID" value="SFQ46213.1"/>
    <property type="molecule type" value="Genomic_DNA"/>
</dbReference>
<dbReference type="AlphaFoldDB" id="A0A1I5YPT5"/>
<evidence type="ECO:0000313" key="1">
    <source>
        <dbReference type="EMBL" id="SFQ46213.1"/>
    </source>
</evidence>
<accession>A0A1I5YPT5</accession>
<sequence length="97" mass="11075">MRETQTYDIIEDVAHSRSEIGILYLNRFNETIIKKALRDNGLIFEPLFTAKPHVFIGKNNPLAQKSSITPAAIRPSQLTTNYIEILKELTYSQPTLL</sequence>
<gene>
    <name evidence="1" type="ORF">SAMN04487928_1527</name>
</gene>